<reference evidence="1 2" key="1">
    <citation type="submission" date="2018-06" db="EMBL/GenBank/DDBJ databases">
        <title>Comparative genomics reveals the genomic features of Rhizophagus irregularis, R. cerebriforme, R. diaphanum and Gigaspora rosea, and their symbiotic lifestyle signature.</title>
        <authorList>
            <person name="Morin E."/>
            <person name="San Clemente H."/>
            <person name="Chen E.C.H."/>
            <person name="De La Providencia I."/>
            <person name="Hainaut M."/>
            <person name="Kuo A."/>
            <person name="Kohler A."/>
            <person name="Murat C."/>
            <person name="Tang N."/>
            <person name="Roy S."/>
            <person name="Loubradou J."/>
            <person name="Henrissat B."/>
            <person name="Grigoriev I.V."/>
            <person name="Corradi N."/>
            <person name="Roux C."/>
            <person name="Martin F.M."/>
        </authorList>
    </citation>
    <scope>NUCLEOTIDE SEQUENCE [LARGE SCALE GENOMIC DNA]</scope>
    <source>
        <strain evidence="1 2">DAOM 194757</strain>
    </source>
</reference>
<dbReference type="OrthoDB" id="2407789at2759"/>
<organism evidence="1 2">
    <name type="scientific">Gigaspora rosea</name>
    <dbReference type="NCBI Taxonomy" id="44941"/>
    <lineage>
        <taxon>Eukaryota</taxon>
        <taxon>Fungi</taxon>
        <taxon>Fungi incertae sedis</taxon>
        <taxon>Mucoromycota</taxon>
        <taxon>Glomeromycotina</taxon>
        <taxon>Glomeromycetes</taxon>
        <taxon>Diversisporales</taxon>
        <taxon>Gigasporaceae</taxon>
        <taxon>Gigaspora</taxon>
    </lineage>
</organism>
<gene>
    <name evidence="1" type="ORF">C2G38_2196467</name>
</gene>
<accession>A0A397V1Z2</accession>
<dbReference type="Proteomes" id="UP000266673">
    <property type="component" value="Unassembled WGS sequence"/>
</dbReference>
<name>A0A397V1Z2_9GLOM</name>
<dbReference type="EMBL" id="QKWP01000877">
    <property type="protein sequence ID" value="RIB13943.1"/>
    <property type="molecule type" value="Genomic_DNA"/>
</dbReference>
<dbReference type="AlphaFoldDB" id="A0A397V1Z2"/>
<protein>
    <submittedName>
        <fullName evidence="1">Uncharacterized protein</fullName>
    </submittedName>
</protein>
<evidence type="ECO:0000313" key="2">
    <source>
        <dbReference type="Proteomes" id="UP000266673"/>
    </source>
</evidence>
<evidence type="ECO:0000313" key="1">
    <source>
        <dbReference type="EMBL" id="RIB13943.1"/>
    </source>
</evidence>
<sequence length="109" mass="12415">MKPNQKKQKENEETNNSIPLVETLKQNYLKPVYNKHIAIIKLEFFEKPVALIVDEMTNECARMPVLGHILYSVYTSEFYMDESTRTLLVSNLSGPPEGSTQDAIPATQL</sequence>
<comment type="caution">
    <text evidence="1">The sequence shown here is derived from an EMBL/GenBank/DDBJ whole genome shotgun (WGS) entry which is preliminary data.</text>
</comment>
<proteinExistence type="predicted"/>
<keyword evidence="2" id="KW-1185">Reference proteome</keyword>